<evidence type="ECO:0000313" key="1">
    <source>
        <dbReference type="EMBL" id="GCC31957.1"/>
    </source>
</evidence>
<evidence type="ECO:0000313" key="2">
    <source>
        <dbReference type="Proteomes" id="UP000287033"/>
    </source>
</evidence>
<reference evidence="1 2" key="1">
    <citation type="journal article" date="2018" name="Nat. Ecol. Evol.">
        <title>Shark genomes provide insights into elasmobranch evolution and the origin of vertebrates.</title>
        <authorList>
            <person name="Hara Y"/>
            <person name="Yamaguchi K"/>
            <person name="Onimaru K"/>
            <person name="Kadota M"/>
            <person name="Koyanagi M"/>
            <person name="Keeley SD"/>
            <person name="Tatsumi K"/>
            <person name="Tanaka K"/>
            <person name="Motone F"/>
            <person name="Kageyama Y"/>
            <person name="Nozu R"/>
            <person name="Adachi N"/>
            <person name="Nishimura O"/>
            <person name="Nakagawa R"/>
            <person name="Tanegashima C"/>
            <person name="Kiyatake I"/>
            <person name="Matsumoto R"/>
            <person name="Murakumo K"/>
            <person name="Nishida K"/>
            <person name="Terakita A"/>
            <person name="Kuratani S"/>
            <person name="Sato K"/>
            <person name="Hyodo S Kuraku.S."/>
        </authorList>
    </citation>
    <scope>NUCLEOTIDE SEQUENCE [LARGE SCALE GENOMIC DNA]</scope>
</reference>
<organism evidence="1 2">
    <name type="scientific">Chiloscyllium punctatum</name>
    <name type="common">Brownbanded bambooshark</name>
    <name type="synonym">Hemiscyllium punctatum</name>
    <dbReference type="NCBI Taxonomy" id="137246"/>
    <lineage>
        <taxon>Eukaryota</taxon>
        <taxon>Metazoa</taxon>
        <taxon>Chordata</taxon>
        <taxon>Craniata</taxon>
        <taxon>Vertebrata</taxon>
        <taxon>Chondrichthyes</taxon>
        <taxon>Elasmobranchii</taxon>
        <taxon>Galeomorphii</taxon>
        <taxon>Galeoidea</taxon>
        <taxon>Orectolobiformes</taxon>
        <taxon>Hemiscylliidae</taxon>
        <taxon>Chiloscyllium</taxon>
    </lineage>
</organism>
<proteinExistence type="predicted"/>
<dbReference type="EMBL" id="BEZZ01000401">
    <property type="protein sequence ID" value="GCC31957.1"/>
    <property type="molecule type" value="Genomic_DNA"/>
</dbReference>
<dbReference type="AlphaFoldDB" id="A0A401SNJ3"/>
<name>A0A401SNJ3_CHIPU</name>
<accession>A0A401SNJ3</accession>
<protein>
    <submittedName>
        <fullName evidence="1">Uncharacterized protein</fullName>
    </submittedName>
</protein>
<gene>
    <name evidence="1" type="ORF">chiPu_0010417</name>
</gene>
<keyword evidence="2" id="KW-1185">Reference proteome</keyword>
<sequence>MGFDRSVNVLQSLGSLCTERLSFAALYKHLLGAEPDAKAPPCLSASPRCFEPIGWRCDKCKFFPPPPAGS</sequence>
<comment type="caution">
    <text evidence="1">The sequence shown here is derived from an EMBL/GenBank/DDBJ whole genome shotgun (WGS) entry which is preliminary data.</text>
</comment>
<dbReference type="Proteomes" id="UP000287033">
    <property type="component" value="Unassembled WGS sequence"/>
</dbReference>